<feature type="transmembrane region" description="Helical" evidence="1">
    <location>
        <begin position="253"/>
        <end position="270"/>
    </location>
</feature>
<feature type="transmembrane region" description="Helical" evidence="1">
    <location>
        <begin position="74"/>
        <end position="95"/>
    </location>
</feature>
<feature type="transmembrane region" description="Helical" evidence="1">
    <location>
        <begin position="173"/>
        <end position="191"/>
    </location>
</feature>
<feature type="transmembrane region" description="Helical" evidence="1">
    <location>
        <begin position="107"/>
        <end position="129"/>
    </location>
</feature>
<evidence type="ECO:0008006" key="4">
    <source>
        <dbReference type="Google" id="ProtNLM"/>
    </source>
</evidence>
<dbReference type="Proteomes" id="UP001162891">
    <property type="component" value="Chromosome"/>
</dbReference>
<feature type="transmembrane region" description="Helical" evidence="1">
    <location>
        <begin position="228"/>
        <end position="247"/>
    </location>
</feature>
<keyword evidence="3" id="KW-1185">Reference proteome</keyword>
<keyword evidence="1" id="KW-0472">Membrane</keyword>
<evidence type="ECO:0000313" key="2">
    <source>
        <dbReference type="EMBL" id="BDG04823.1"/>
    </source>
</evidence>
<organism evidence="2 3">
    <name type="scientific">Anaeromyxobacter oryzae</name>
    <dbReference type="NCBI Taxonomy" id="2918170"/>
    <lineage>
        <taxon>Bacteria</taxon>
        <taxon>Pseudomonadati</taxon>
        <taxon>Myxococcota</taxon>
        <taxon>Myxococcia</taxon>
        <taxon>Myxococcales</taxon>
        <taxon>Cystobacterineae</taxon>
        <taxon>Anaeromyxobacteraceae</taxon>
        <taxon>Anaeromyxobacter</taxon>
    </lineage>
</organism>
<keyword evidence="1" id="KW-0812">Transmembrane</keyword>
<name>A0ABM7WZ51_9BACT</name>
<keyword evidence="1" id="KW-1133">Transmembrane helix</keyword>
<feature type="transmembrane region" description="Helical" evidence="1">
    <location>
        <begin position="197"/>
        <end position="216"/>
    </location>
</feature>
<feature type="transmembrane region" description="Helical" evidence="1">
    <location>
        <begin position="275"/>
        <end position="292"/>
    </location>
</feature>
<proteinExistence type="predicted"/>
<protein>
    <recommendedName>
        <fullName evidence="4">DUF2157 domain-containing protein</fullName>
    </recommendedName>
</protein>
<evidence type="ECO:0000313" key="3">
    <source>
        <dbReference type="Proteomes" id="UP001162891"/>
    </source>
</evidence>
<accession>A0ABM7WZ51</accession>
<gene>
    <name evidence="2" type="ORF">AMOR_38190</name>
</gene>
<feature type="transmembrane region" description="Helical" evidence="1">
    <location>
        <begin position="298"/>
        <end position="319"/>
    </location>
</feature>
<feature type="transmembrane region" description="Helical" evidence="1">
    <location>
        <begin position="149"/>
        <end position="166"/>
    </location>
</feature>
<evidence type="ECO:0000256" key="1">
    <source>
        <dbReference type="SAM" id="Phobius"/>
    </source>
</evidence>
<dbReference type="EMBL" id="AP025591">
    <property type="protein sequence ID" value="BDG04823.1"/>
    <property type="molecule type" value="Genomic_DNA"/>
</dbReference>
<reference evidence="3" key="1">
    <citation type="journal article" date="2022" name="Int. J. Syst. Evol. Microbiol.">
        <title>Anaeromyxobacter oryzae sp. nov., Anaeromyxobacter diazotrophicus sp. nov. and Anaeromyxobacter paludicola sp. nov., isolated from paddy soils.</title>
        <authorList>
            <person name="Itoh H."/>
            <person name="Xu Z."/>
            <person name="Mise K."/>
            <person name="Masuda Y."/>
            <person name="Ushijima N."/>
            <person name="Hayakawa C."/>
            <person name="Shiratori Y."/>
            <person name="Senoo K."/>
        </authorList>
    </citation>
    <scope>NUCLEOTIDE SEQUENCE [LARGE SCALE GENOMIC DNA]</scope>
    <source>
        <strain evidence="3">Red232</strain>
    </source>
</reference>
<sequence>MELRQEDLLAVARQGVVTPAQADELWRALSAAPPAPDPVPVAPSSTAREVLLLAAGMLAAAPAAAVALSTWERFGGAAAAFGTSALAAAAALAGAGTLRRRAPGASAALLAAGLALVPFAVHCGEHWIGWAVTSPPPDDLGDWLLGHRLPPLAAAAAATVVALRILRYPVLAAALAAIAWFAAMDAAPAIFGPSPTWTQHALLSTLLGLAVLGTGFGLDGRTRRDHAGWLYVAGLVSFWGGLTTAQSASRTSLVLYVTVQLWLLAAALLVRRRAFAIAGAIGLAGAAGRIADATLEPAALPVVFAAVAAALAGGAVLWIRHEARMSGAVIERLPRRVRRLLPRAGAR</sequence>
<feature type="transmembrane region" description="Helical" evidence="1">
    <location>
        <begin position="50"/>
        <end position="68"/>
    </location>
</feature>
<dbReference type="RefSeq" id="WP_248353321.1">
    <property type="nucleotide sequence ID" value="NZ_AP025591.1"/>
</dbReference>